<reference evidence="1 2" key="2">
    <citation type="journal article" date="2022" name="Mol. Ecol. Resour.">
        <title>The genomes of chicory, endive, great burdock and yacon provide insights into Asteraceae paleo-polyploidization history and plant inulin production.</title>
        <authorList>
            <person name="Fan W."/>
            <person name="Wang S."/>
            <person name="Wang H."/>
            <person name="Wang A."/>
            <person name="Jiang F."/>
            <person name="Liu H."/>
            <person name="Zhao H."/>
            <person name="Xu D."/>
            <person name="Zhang Y."/>
        </authorList>
    </citation>
    <scope>NUCLEOTIDE SEQUENCE [LARGE SCALE GENOMIC DNA]</scope>
    <source>
        <strain evidence="2">cv. Niubang</strain>
    </source>
</reference>
<evidence type="ECO:0000313" key="2">
    <source>
        <dbReference type="Proteomes" id="UP001055879"/>
    </source>
</evidence>
<name>A0ACB8ZFX0_ARCLA</name>
<reference evidence="2" key="1">
    <citation type="journal article" date="2022" name="Mol. Ecol. Resour.">
        <title>The genomes of chicory, endive, great burdock and yacon provide insights into Asteraceae palaeo-polyploidization history and plant inulin production.</title>
        <authorList>
            <person name="Fan W."/>
            <person name="Wang S."/>
            <person name="Wang H."/>
            <person name="Wang A."/>
            <person name="Jiang F."/>
            <person name="Liu H."/>
            <person name="Zhao H."/>
            <person name="Xu D."/>
            <person name="Zhang Y."/>
        </authorList>
    </citation>
    <scope>NUCLEOTIDE SEQUENCE [LARGE SCALE GENOMIC DNA]</scope>
    <source>
        <strain evidence="2">cv. Niubang</strain>
    </source>
</reference>
<organism evidence="1 2">
    <name type="scientific">Arctium lappa</name>
    <name type="common">Greater burdock</name>
    <name type="synonym">Lappa major</name>
    <dbReference type="NCBI Taxonomy" id="4217"/>
    <lineage>
        <taxon>Eukaryota</taxon>
        <taxon>Viridiplantae</taxon>
        <taxon>Streptophyta</taxon>
        <taxon>Embryophyta</taxon>
        <taxon>Tracheophyta</taxon>
        <taxon>Spermatophyta</taxon>
        <taxon>Magnoliopsida</taxon>
        <taxon>eudicotyledons</taxon>
        <taxon>Gunneridae</taxon>
        <taxon>Pentapetalae</taxon>
        <taxon>asterids</taxon>
        <taxon>campanulids</taxon>
        <taxon>Asterales</taxon>
        <taxon>Asteraceae</taxon>
        <taxon>Carduoideae</taxon>
        <taxon>Cardueae</taxon>
        <taxon>Arctiinae</taxon>
        <taxon>Arctium</taxon>
    </lineage>
</organism>
<dbReference type="Proteomes" id="UP001055879">
    <property type="component" value="Linkage Group LG10"/>
</dbReference>
<sequence length="151" mass="16516">MHEINPTSANTRIDNYRLAAIKHRLNTILPASITPENTNPVSPQYKDVKSTGLIGASGNEGTTTAVEPRLHQLLLSVQDFDVRPVYPPGISLGTESDGDQEGERASVSIENCGEKGYSIVTVQREDRTFGTVCTLADIQYDSTQFHGLDHF</sequence>
<keyword evidence="2" id="KW-1185">Reference proteome</keyword>
<gene>
    <name evidence="1" type="ORF">L6452_29048</name>
</gene>
<dbReference type="EMBL" id="CM042056">
    <property type="protein sequence ID" value="KAI3696621.1"/>
    <property type="molecule type" value="Genomic_DNA"/>
</dbReference>
<evidence type="ECO:0000313" key="1">
    <source>
        <dbReference type="EMBL" id="KAI3696621.1"/>
    </source>
</evidence>
<comment type="caution">
    <text evidence="1">The sequence shown here is derived from an EMBL/GenBank/DDBJ whole genome shotgun (WGS) entry which is preliminary data.</text>
</comment>
<accession>A0ACB8ZFX0</accession>
<proteinExistence type="predicted"/>
<protein>
    <submittedName>
        <fullName evidence="1">Uncharacterized protein</fullName>
    </submittedName>
</protein>